<dbReference type="InterPro" id="IPR033749">
    <property type="entry name" value="Polyprenyl_synt_CS"/>
</dbReference>
<evidence type="ECO:0000256" key="1">
    <source>
        <dbReference type="ARBA" id="ARBA00001946"/>
    </source>
</evidence>
<accession>A0A0F9J4K7</accession>
<dbReference type="EMBL" id="LAZR01017340">
    <property type="protein sequence ID" value="KKM00826.1"/>
    <property type="molecule type" value="Genomic_DNA"/>
</dbReference>
<dbReference type="SFLD" id="SFLDS00005">
    <property type="entry name" value="Isoprenoid_Synthase_Type_I"/>
    <property type="match status" value="1"/>
</dbReference>
<keyword evidence="3" id="KW-0808">Transferase</keyword>
<dbReference type="AlphaFoldDB" id="A0A0F9J4K7"/>
<keyword evidence="4" id="KW-0479">Metal-binding</keyword>
<evidence type="ECO:0000256" key="2">
    <source>
        <dbReference type="ARBA" id="ARBA00006706"/>
    </source>
</evidence>
<gene>
    <name evidence="6" type="ORF">LCGC14_1800550</name>
</gene>
<protein>
    <recommendedName>
        <fullName evidence="7">Polyprenyl synthetase</fullName>
    </recommendedName>
</protein>
<dbReference type="PANTHER" id="PTHR12001">
    <property type="entry name" value="GERANYLGERANYL PYROPHOSPHATE SYNTHASE"/>
    <property type="match status" value="1"/>
</dbReference>
<dbReference type="Gene3D" id="1.10.600.10">
    <property type="entry name" value="Farnesyl Diphosphate Synthase"/>
    <property type="match status" value="1"/>
</dbReference>
<evidence type="ECO:0000313" key="6">
    <source>
        <dbReference type="EMBL" id="KKM00826.1"/>
    </source>
</evidence>
<dbReference type="InterPro" id="IPR000092">
    <property type="entry name" value="Polyprenyl_synt"/>
</dbReference>
<comment type="similarity">
    <text evidence="2">Belongs to the FPP/GGPP synthase family.</text>
</comment>
<comment type="cofactor">
    <cofactor evidence="1">
        <name>Mg(2+)</name>
        <dbReference type="ChEBI" id="CHEBI:18420"/>
    </cofactor>
</comment>
<name>A0A0F9J4K7_9ZZZZ</name>
<dbReference type="GO" id="GO:0046872">
    <property type="term" value="F:metal ion binding"/>
    <property type="evidence" value="ECO:0007669"/>
    <property type="project" value="UniProtKB-KW"/>
</dbReference>
<dbReference type="Pfam" id="PF00348">
    <property type="entry name" value="polyprenyl_synt"/>
    <property type="match status" value="1"/>
</dbReference>
<dbReference type="CDD" id="cd00685">
    <property type="entry name" value="Trans_IPPS_HT"/>
    <property type="match status" value="1"/>
</dbReference>
<dbReference type="InterPro" id="IPR008949">
    <property type="entry name" value="Isoprenoid_synthase_dom_sf"/>
</dbReference>
<keyword evidence="5" id="KW-0460">Magnesium</keyword>
<comment type="caution">
    <text evidence="6">The sequence shown here is derived from an EMBL/GenBank/DDBJ whole genome shotgun (WGS) entry which is preliminary data.</text>
</comment>
<evidence type="ECO:0000256" key="4">
    <source>
        <dbReference type="ARBA" id="ARBA00022723"/>
    </source>
</evidence>
<evidence type="ECO:0008006" key="7">
    <source>
        <dbReference type="Google" id="ProtNLM"/>
    </source>
</evidence>
<dbReference type="PROSITE" id="PS00444">
    <property type="entry name" value="POLYPRENYL_SYNTHASE_2"/>
    <property type="match status" value="1"/>
</dbReference>
<dbReference type="PANTHER" id="PTHR12001:SF85">
    <property type="entry name" value="SHORT CHAIN ISOPRENYL DIPHOSPHATE SYNTHASE"/>
    <property type="match status" value="1"/>
</dbReference>
<proteinExistence type="inferred from homology"/>
<dbReference type="SUPFAM" id="SSF48576">
    <property type="entry name" value="Terpenoid synthases"/>
    <property type="match status" value="1"/>
</dbReference>
<dbReference type="GO" id="GO:0008299">
    <property type="term" value="P:isoprenoid biosynthetic process"/>
    <property type="evidence" value="ECO:0007669"/>
    <property type="project" value="InterPro"/>
</dbReference>
<evidence type="ECO:0000256" key="3">
    <source>
        <dbReference type="ARBA" id="ARBA00022679"/>
    </source>
</evidence>
<organism evidence="6">
    <name type="scientific">marine sediment metagenome</name>
    <dbReference type="NCBI Taxonomy" id="412755"/>
    <lineage>
        <taxon>unclassified sequences</taxon>
        <taxon>metagenomes</taxon>
        <taxon>ecological metagenomes</taxon>
    </lineage>
</organism>
<reference evidence="6" key="1">
    <citation type="journal article" date="2015" name="Nature">
        <title>Complex archaea that bridge the gap between prokaryotes and eukaryotes.</title>
        <authorList>
            <person name="Spang A."/>
            <person name="Saw J.H."/>
            <person name="Jorgensen S.L."/>
            <person name="Zaremba-Niedzwiedzka K."/>
            <person name="Martijn J."/>
            <person name="Lind A.E."/>
            <person name="van Eijk R."/>
            <person name="Schleper C."/>
            <person name="Guy L."/>
            <person name="Ettema T.J."/>
        </authorList>
    </citation>
    <scope>NUCLEOTIDE SEQUENCE</scope>
</reference>
<sequence length="307" mass="34844">MKFPTGAPRFNYFALRVFTETVLDRKNIETNPLIETYGRYIKRIDQALDAELGLYSESEFIEPLKYSLEGGKRIRPIILILAAESVGKVDDNAYSAACAVEFLHTESVIHDDIIDEETLRRRKDPFHIKYGYNTAILTGDFVLGLILNISSRLNNPRITKDLSTTAMLMSEGEILENRLETSEDVTFDDYLKVIEYKTSTAFEVAARLGGIIGGGTEEQIEALTDYGKNIGIAYQIKDDLIDWKNEDKLFNLLIKKSTDPRVVFDKMEELLKDFSAKAKIGLRKIQDNDAKLHLEELIKFTILRGSA</sequence>
<dbReference type="GO" id="GO:0004659">
    <property type="term" value="F:prenyltransferase activity"/>
    <property type="evidence" value="ECO:0007669"/>
    <property type="project" value="InterPro"/>
</dbReference>
<evidence type="ECO:0000256" key="5">
    <source>
        <dbReference type="ARBA" id="ARBA00022842"/>
    </source>
</evidence>